<accession>A0A8B0SVF4</accession>
<proteinExistence type="predicted"/>
<dbReference type="AlphaFoldDB" id="A0A8B0SVF4"/>
<sequence>MYLGPVLSTGRKKTTSCFQKKLLFSEARSDPVIHQHE</sequence>
<reference evidence="1" key="1">
    <citation type="submission" date="2020-01" db="EMBL/GenBank/DDBJ databases">
        <authorList>
            <person name="Qin S."/>
        </authorList>
    </citation>
    <scope>NUCLEOTIDE SEQUENCE</scope>
    <source>
        <strain evidence="1">CVir17-16-YZ6g</strain>
        <plasmid evidence="1">p17-15-vir-like</plasmid>
    </source>
</reference>
<protein>
    <submittedName>
        <fullName evidence="1">Uncharacterized protein</fullName>
    </submittedName>
</protein>
<organism evidence="1">
    <name type="scientific">Klebsiella pneumoniae</name>
    <dbReference type="NCBI Taxonomy" id="573"/>
    <lineage>
        <taxon>Bacteria</taxon>
        <taxon>Pseudomonadati</taxon>
        <taxon>Pseudomonadota</taxon>
        <taxon>Gammaproteobacteria</taxon>
        <taxon>Enterobacterales</taxon>
        <taxon>Enterobacteriaceae</taxon>
        <taxon>Klebsiella/Raoultella group</taxon>
        <taxon>Klebsiella</taxon>
        <taxon>Klebsiella pneumoniae complex</taxon>
    </lineage>
</organism>
<keyword evidence="1" id="KW-0614">Plasmid</keyword>
<geneLocation type="plasmid" evidence="1">
    <name>p17-15-vir-like</name>
</geneLocation>
<name>A0A8B0SVF4_KLEPN</name>
<evidence type="ECO:0000313" key="1">
    <source>
        <dbReference type="EMBL" id="QTX14740.1"/>
    </source>
</evidence>
<dbReference type="EMBL" id="MN956836">
    <property type="protein sequence ID" value="QTX14740.1"/>
    <property type="molecule type" value="Genomic_DNA"/>
</dbReference>